<dbReference type="KEGG" id="poz:I0K15_14455"/>
<evidence type="ECO:0000313" key="2">
    <source>
        <dbReference type="Proteomes" id="UP000594800"/>
    </source>
</evidence>
<gene>
    <name evidence="1" type="ORF">I0K15_14455</name>
</gene>
<reference evidence="1 2" key="1">
    <citation type="submission" date="2020-11" db="EMBL/GenBank/DDBJ databases">
        <title>Description of Pontivivens ytuae sp. nov. isolated from deep sea sediment of Mariana Trench.</title>
        <authorList>
            <person name="Wang Z."/>
            <person name="Sun Q.-L."/>
            <person name="Xu X.-D."/>
            <person name="Tang Y.-Z."/>
            <person name="Zhang J."/>
        </authorList>
    </citation>
    <scope>NUCLEOTIDE SEQUENCE [LARGE SCALE GENOMIC DNA]</scope>
    <source>
        <strain evidence="1 2">MT2928</strain>
    </source>
</reference>
<dbReference type="RefSeq" id="WP_196102210.1">
    <property type="nucleotide sequence ID" value="NZ_CP064942.1"/>
</dbReference>
<organism evidence="1 2">
    <name type="scientific">Pontivivens ytuae</name>
    <dbReference type="NCBI Taxonomy" id="2789856"/>
    <lineage>
        <taxon>Bacteria</taxon>
        <taxon>Pseudomonadati</taxon>
        <taxon>Pseudomonadota</taxon>
        <taxon>Alphaproteobacteria</taxon>
        <taxon>Rhodobacterales</taxon>
        <taxon>Paracoccaceae</taxon>
        <taxon>Pontivivens</taxon>
    </lineage>
</organism>
<accession>A0A7S9LPZ7</accession>
<dbReference type="Proteomes" id="UP000594800">
    <property type="component" value="Chromosome"/>
</dbReference>
<dbReference type="InterPro" id="IPR009394">
    <property type="entry name" value="MmcB-like"/>
</dbReference>
<dbReference type="EMBL" id="CP064942">
    <property type="protein sequence ID" value="QPH52999.1"/>
    <property type="molecule type" value="Genomic_DNA"/>
</dbReference>
<protein>
    <submittedName>
        <fullName evidence="1">MmcB family DNA repair protein</fullName>
    </submittedName>
</protein>
<dbReference type="Pfam" id="PF06319">
    <property type="entry name" value="MmcB-like"/>
    <property type="match status" value="1"/>
</dbReference>
<evidence type="ECO:0000313" key="1">
    <source>
        <dbReference type="EMBL" id="QPH52999.1"/>
    </source>
</evidence>
<proteinExistence type="predicted"/>
<dbReference type="PIRSF" id="PIRSF031796">
    <property type="entry name" value="UPC031796"/>
    <property type="match status" value="1"/>
</dbReference>
<keyword evidence="2" id="KW-1185">Reference proteome</keyword>
<sequence>MTEILAPGFEIARGVWRHLDTLDVTALPEFVPARGLRVDLACLTPKGEIWIVEVKSSLADFRADQKWEGYLPFCDRFYWAVPADFPSEVLPLETGLIIADRFDAAILREGPVTPLAAARRKALSLKIARTAMRRQLGWLEPDLGLARADG</sequence>
<name>A0A7S9LPZ7_9RHOB</name>
<dbReference type="AlphaFoldDB" id="A0A7S9LPZ7"/>